<evidence type="ECO:0000313" key="4">
    <source>
        <dbReference type="Proteomes" id="UP000663505"/>
    </source>
</evidence>
<dbReference type="Gene3D" id="2.60.120.700">
    <property type="entry name" value="Peptidase G1"/>
    <property type="match status" value="1"/>
</dbReference>
<evidence type="ECO:0008006" key="5">
    <source>
        <dbReference type="Google" id="ProtNLM"/>
    </source>
</evidence>
<evidence type="ECO:0000256" key="2">
    <source>
        <dbReference type="SAM" id="MobiDB-lite"/>
    </source>
</evidence>
<dbReference type="GO" id="GO:0070007">
    <property type="term" value="F:glutamic-type endopeptidase activity"/>
    <property type="evidence" value="ECO:0007669"/>
    <property type="project" value="InterPro"/>
</dbReference>
<dbReference type="GO" id="GO:0006508">
    <property type="term" value="P:proteolysis"/>
    <property type="evidence" value="ECO:0007669"/>
    <property type="project" value="InterPro"/>
</dbReference>
<accession>A0A9X7Z9Q2</accession>
<feature type="active site" description="Proton acceptor" evidence="1">
    <location>
        <position position="174"/>
    </location>
</feature>
<dbReference type="EMBL" id="CP071182">
    <property type="protein sequence ID" value="QSO49985.1"/>
    <property type="molecule type" value="Genomic_DNA"/>
</dbReference>
<dbReference type="KEGG" id="afx:JZ786_18695"/>
<dbReference type="SUPFAM" id="SSF49899">
    <property type="entry name" value="Concanavalin A-like lectins/glucanases"/>
    <property type="match status" value="1"/>
</dbReference>
<proteinExistence type="predicted"/>
<evidence type="ECO:0000313" key="3">
    <source>
        <dbReference type="EMBL" id="QSO49985.1"/>
    </source>
</evidence>
<dbReference type="InterPro" id="IPR038656">
    <property type="entry name" value="Peptidase_G1_sf"/>
</dbReference>
<sequence length="247" mass="26504">MTNQSAFGWSSSNWSGYGIESNTAGTYDAISAQWTVPTVQATAQSQPSSWWGRLLHWLRSLFGGSSASTDTYSAAWIGIDGFNENGLIQTGTAQNVVNGKPQYYAWWEILPNPETAIDAHQYPVSGGDQVVASITRQANGNWSISMGNRTRGWVFQQTDVKYGGPQTSAEWIIEAPLVNGQVGTLANYGQTTFQNCVANGTDPYLQASQGGAMVQNGVQVSTPSLPGPNGDSFTIQYGSNQPHHPSS</sequence>
<dbReference type="Proteomes" id="UP000663505">
    <property type="component" value="Chromosome"/>
</dbReference>
<protein>
    <recommendedName>
        <fullName evidence="5">Peptidase A4 family protein</fullName>
    </recommendedName>
</protein>
<reference evidence="3 4" key="1">
    <citation type="submission" date="2021-02" db="EMBL/GenBank/DDBJ databases">
        <title>Alicyclobacillus curvatus sp. nov. and Alicyclobacillus mengziensis sp. nov., two acidophilic bacteria isolated from acid mine drainage.</title>
        <authorList>
            <person name="Huang Y."/>
        </authorList>
    </citation>
    <scope>NUCLEOTIDE SEQUENCE [LARGE SCALE GENOMIC DNA]</scope>
    <source>
        <strain evidence="3 4">S30H14</strain>
    </source>
</reference>
<gene>
    <name evidence="3" type="ORF">JZ786_18695</name>
</gene>
<dbReference type="PANTHER" id="PTHR37536">
    <property type="entry name" value="PUTATIVE (AFU_ORTHOLOGUE AFUA_3G02970)-RELATED"/>
    <property type="match status" value="1"/>
</dbReference>
<dbReference type="InterPro" id="IPR000250">
    <property type="entry name" value="Peptidase_G1"/>
</dbReference>
<dbReference type="AlphaFoldDB" id="A0A9X7Z9Q2"/>
<dbReference type="InterPro" id="IPR013320">
    <property type="entry name" value="ConA-like_dom_sf"/>
</dbReference>
<feature type="region of interest" description="Disordered" evidence="2">
    <location>
        <begin position="222"/>
        <end position="247"/>
    </location>
</feature>
<name>A0A9X7Z9Q2_9BACL</name>
<dbReference type="PANTHER" id="PTHR37536:SF1">
    <property type="entry name" value="ASPERGILLOPEPSIN, PUTAITVE (AFU_ORTHOLOGUE AFUA_7G01200)"/>
    <property type="match status" value="1"/>
</dbReference>
<dbReference type="Pfam" id="PF01828">
    <property type="entry name" value="Peptidase_A4"/>
    <property type="match status" value="1"/>
</dbReference>
<keyword evidence="4" id="KW-1185">Reference proteome</keyword>
<evidence type="ECO:0000256" key="1">
    <source>
        <dbReference type="PIRSR" id="PIRSR600250-50"/>
    </source>
</evidence>
<organism evidence="3 4">
    <name type="scientific">Alicyclobacillus mengziensis</name>
    <dbReference type="NCBI Taxonomy" id="2931921"/>
    <lineage>
        <taxon>Bacteria</taxon>
        <taxon>Bacillati</taxon>
        <taxon>Bacillota</taxon>
        <taxon>Bacilli</taxon>
        <taxon>Bacillales</taxon>
        <taxon>Alicyclobacillaceae</taxon>
        <taxon>Alicyclobacillus</taxon>
    </lineage>
</organism>
<dbReference type="CDD" id="cd13426">
    <property type="entry name" value="Peptidase_G1"/>
    <property type="match status" value="1"/>
</dbReference>
<feature type="compositionally biased region" description="Polar residues" evidence="2">
    <location>
        <begin position="231"/>
        <end position="247"/>
    </location>
</feature>